<feature type="transmembrane region" description="Helical" evidence="7">
    <location>
        <begin position="265"/>
        <end position="287"/>
    </location>
</feature>
<comment type="similarity">
    <text evidence="2">Belongs to the MscS (TC 1.A.23) family.</text>
</comment>
<evidence type="ECO:0000256" key="8">
    <source>
        <dbReference type="SAM" id="SignalP"/>
    </source>
</evidence>
<dbReference type="Pfam" id="PF00924">
    <property type="entry name" value="MS_channel_2nd"/>
    <property type="match status" value="1"/>
</dbReference>
<dbReference type="SUPFAM" id="SSF50182">
    <property type="entry name" value="Sm-like ribonucleoproteins"/>
    <property type="match status" value="1"/>
</dbReference>
<proteinExistence type="inferred from homology"/>
<feature type="transmembrane region" description="Helical" evidence="7">
    <location>
        <begin position="194"/>
        <end position="219"/>
    </location>
</feature>
<accession>A0A5C6E030</accession>
<dbReference type="InterPro" id="IPR006685">
    <property type="entry name" value="MscS_channel_2nd"/>
</dbReference>
<dbReference type="InterPro" id="IPR010920">
    <property type="entry name" value="LSM_dom_sf"/>
</dbReference>
<evidence type="ECO:0000259" key="11">
    <source>
        <dbReference type="Pfam" id="PF21088"/>
    </source>
</evidence>
<name>A0A5C6E030_9BACT</name>
<dbReference type="SUPFAM" id="SSF82861">
    <property type="entry name" value="Mechanosensitive channel protein MscS (YggB), transmembrane region"/>
    <property type="match status" value="1"/>
</dbReference>
<organism evidence="12 13">
    <name type="scientific">Novipirellula artificiosorum</name>
    <dbReference type="NCBI Taxonomy" id="2528016"/>
    <lineage>
        <taxon>Bacteria</taxon>
        <taxon>Pseudomonadati</taxon>
        <taxon>Planctomycetota</taxon>
        <taxon>Planctomycetia</taxon>
        <taxon>Pirellulales</taxon>
        <taxon>Pirellulaceae</taxon>
        <taxon>Novipirellula</taxon>
    </lineage>
</organism>
<keyword evidence="5 7" id="KW-1133">Transmembrane helix</keyword>
<dbReference type="Proteomes" id="UP000319143">
    <property type="component" value="Unassembled WGS sequence"/>
</dbReference>
<evidence type="ECO:0000256" key="5">
    <source>
        <dbReference type="ARBA" id="ARBA00022989"/>
    </source>
</evidence>
<dbReference type="Gene3D" id="1.10.287.1260">
    <property type="match status" value="1"/>
</dbReference>
<evidence type="ECO:0000256" key="1">
    <source>
        <dbReference type="ARBA" id="ARBA00004651"/>
    </source>
</evidence>
<gene>
    <name evidence="12" type="primary">mscS_1</name>
    <name evidence="12" type="ORF">Poly41_01260</name>
</gene>
<dbReference type="OrthoDB" id="9809206at2"/>
<evidence type="ECO:0000256" key="7">
    <source>
        <dbReference type="SAM" id="Phobius"/>
    </source>
</evidence>
<sequence length="456" mass="50416" precursor="true">MILLRSLMVLLTLIASIDSGLAADSDTPTPKPQTIDVVDIPVDQLQVMVKPLTREELQVEIDAWQKLVRQTAGQIADIKRTVKVGNEVMAEAAEVDDVTDSDANTDQPDVDVGQLVEEKEQALNTLSDLQTQQTDRIERLSVVLKSFEKKGGDTESYDQYIEALRGVEIDTSDTAATWAAIKGWFRSEEGGIRWAWRLFSFFLVLAVTLLVAGFVSRIVHRWLDRTSHLSKLAEHLISRSIRRVILLLGFLIALTRLGIDIGPLLAAVGATGFIIGFALQGTLSNFASGLMILLNRPFDVGDVVNAGGVAGTVSEMNLVSTTFKSFDNQKIIVPNNEIWDSVITNVTANNTRRVDLTFGCGYDDDLDRVEQVLTEAVHDHPLVLEDPAPTIKLNELAESSVNFIVRPWSKTTDYWTVHWDLTRTIKKRFDEEGISIPFPQQDVHVKTVAGSGKPLG</sequence>
<dbReference type="GO" id="GO:0008381">
    <property type="term" value="F:mechanosensitive monoatomic ion channel activity"/>
    <property type="evidence" value="ECO:0007669"/>
    <property type="project" value="InterPro"/>
</dbReference>
<dbReference type="InterPro" id="IPR049142">
    <property type="entry name" value="MS_channel_1st"/>
</dbReference>
<protein>
    <submittedName>
        <fullName evidence="12">Small-conductance mechanosensitive channel</fullName>
    </submittedName>
</protein>
<dbReference type="InterPro" id="IPR011066">
    <property type="entry name" value="MscS_channel_C_sf"/>
</dbReference>
<dbReference type="PANTHER" id="PTHR30221">
    <property type="entry name" value="SMALL-CONDUCTANCE MECHANOSENSITIVE CHANNEL"/>
    <property type="match status" value="1"/>
</dbReference>
<dbReference type="PANTHER" id="PTHR30221:SF1">
    <property type="entry name" value="SMALL-CONDUCTANCE MECHANOSENSITIVE CHANNEL"/>
    <property type="match status" value="1"/>
</dbReference>
<keyword evidence="8" id="KW-0732">Signal</keyword>
<dbReference type="Pfam" id="PF21082">
    <property type="entry name" value="MS_channel_3rd"/>
    <property type="match status" value="1"/>
</dbReference>
<feature type="transmembrane region" description="Helical" evidence="7">
    <location>
        <begin position="240"/>
        <end position="259"/>
    </location>
</feature>
<feature type="domain" description="Mechanosensitive ion channel MscS C-terminal" evidence="10">
    <location>
        <begin position="354"/>
        <end position="436"/>
    </location>
</feature>
<feature type="chain" id="PRO_5023086951" evidence="8">
    <location>
        <begin position="23"/>
        <end position="456"/>
    </location>
</feature>
<keyword evidence="13" id="KW-1185">Reference proteome</keyword>
<dbReference type="InterPro" id="IPR045275">
    <property type="entry name" value="MscS_archaea/bacteria_type"/>
</dbReference>
<feature type="signal peptide" evidence="8">
    <location>
        <begin position="1"/>
        <end position="22"/>
    </location>
</feature>
<dbReference type="InterPro" id="IPR049278">
    <property type="entry name" value="MS_channel_C"/>
</dbReference>
<dbReference type="GO" id="GO:0005886">
    <property type="term" value="C:plasma membrane"/>
    <property type="evidence" value="ECO:0007669"/>
    <property type="project" value="UniProtKB-SubCell"/>
</dbReference>
<dbReference type="EMBL" id="SJPV01000001">
    <property type="protein sequence ID" value="TWU41834.1"/>
    <property type="molecule type" value="Genomic_DNA"/>
</dbReference>
<keyword evidence="4 7" id="KW-0812">Transmembrane</keyword>
<evidence type="ECO:0000313" key="12">
    <source>
        <dbReference type="EMBL" id="TWU41834.1"/>
    </source>
</evidence>
<dbReference type="AlphaFoldDB" id="A0A5C6E030"/>
<keyword evidence="6 7" id="KW-0472">Membrane</keyword>
<comment type="subcellular location">
    <subcellularLocation>
        <location evidence="1">Cell membrane</location>
        <topology evidence="1">Multi-pass membrane protein</topology>
    </subcellularLocation>
</comment>
<comment type="caution">
    <text evidence="12">The sequence shown here is derived from an EMBL/GenBank/DDBJ whole genome shotgun (WGS) entry which is preliminary data.</text>
</comment>
<evidence type="ECO:0000256" key="3">
    <source>
        <dbReference type="ARBA" id="ARBA00022475"/>
    </source>
</evidence>
<dbReference type="InterPro" id="IPR023408">
    <property type="entry name" value="MscS_beta-dom_sf"/>
</dbReference>
<dbReference type="Gene3D" id="3.30.70.100">
    <property type="match status" value="1"/>
</dbReference>
<evidence type="ECO:0000259" key="9">
    <source>
        <dbReference type="Pfam" id="PF00924"/>
    </source>
</evidence>
<dbReference type="Gene3D" id="2.30.30.60">
    <property type="match status" value="1"/>
</dbReference>
<evidence type="ECO:0000256" key="4">
    <source>
        <dbReference type="ARBA" id="ARBA00022692"/>
    </source>
</evidence>
<evidence type="ECO:0000313" key="13">
    <source>
        <dbReference type="Proteomes" id="UP000319143"/>
    </source>
</evidence>
<evidence type="ECO:0000256" key="6">
    <source>
        <dbReference type="ARBA" id="ARBA00023136"/>
    </source>
</evidence>
<dbReference type="Pfam" id="PF21088">
    <property type="entry name" value="MS_channel_1st"/>
    <property type="match status" value="1"/>
</dbReference>
<evidence type="ECO:0000259" key="10">
    <source>
        <dbReference type="Pfam" id="PF21082"/>
    </source>
</evidence>
<evidence type="ECO:0000256" key="2">
    <source>
        <dbReference type="ARBA" id="ARBA00008017"/>
    </source>
</evidence>
<feature type="domain" description="Mechanosensitive ion channel transmembrane helices 2/3" evidence="11">
    <location>
        <begin position="244"/>
        <end position="280"/>
    </location>
</feature>
<dbReference type="SUPFAM" id="SSF82689">
    <property type="entry name" value="Mechanosensitive channel protein MscS (YggB), C-terminal domain"/>
    <property type="match status" value="1"/>
</dbReference>
<keyword evidence="3" id="KW-1003">Cell membrane</keyword>
<dbReference type="InterPro" id="IPR011014">
    <property type="entry name" value="MscS_channel_TM-2"/>
</dbReference>
<reference evidence="12 13" key="1">
    <citation type="submission" date="2019-02" db="EMBL/GenBank/DDBJ databases">
        <title>Deep-cultivation of Planctomycetes and their phenomic and genomic characterization uncovers novel biology.</title>
        <authorList>
            <person name="Wiegand S."/>
            <person name="Jogler M."/>
            <person name="Boedeker C."/>
            <person name="Pinto D."/>
            <person name="Vollmers J."/>
            <person name="Rivas-Marin E."/>
            <person name="Kohn T."/>
            <person name="Peeters S.H."/>
            <person name="Heuer A."/>
            <person name="Rast P."/>
            <person name="Oberbeckmann S."/>
            <person name="Bunk B."/>
            <person name="Jeske O."/>
            <person name="Meyerdierks A."/>
            <person name="Storesund J.E."/>
            <person name="Kallscheuer N."/>
            <person name="Luecker S."/>
            <person name="Lage O.M."/>
            <person name="Pohl T."/>
            <person name="Merkel B.J."/>
            <person name="Hornburger P."/>
            <person name="Mueller R.-W."/>
            <person name="Bruemmer F."/>
            <person name="Labrenz M."/>
            <person name="Spormann A.M."/>
            <person name="Op Den Camp H."/>
            <person name="Overmann J."/>
            <person name="Amann R."/>
            <person name="Jetten M.S.M."/>
            <person name="Mascher T."/>
            <person name="Medema M.H."/>
            <person name="Devos D.P."/>
            <person name="Kaster A.-K."/>
            <person name="Ovreas L."/>
            <person name="Rohde M."/>
            <person name="Galperin M.Y."/>
            <person name="Jogler C."/>
        </authorList>
    </citation>
    <scope>NUCLEOTIDE SEQUENCE [LARGE SCALE GENOMIC DNA]</scope>
    <source>
        <strain evidence="12 13">Poly41</strain>
    </source>
</reference>
<feature type="domain" description="Mechanosensitive ion channel MscS" evidence="9">
    <location>
        <begin position="282"/>
        <end position="347"/>
    </location>
</feature>